<dbReference type="AlphaFoldDB" id="A0A937AF59"/>
<protein>
    <submittedName>
        <fullName evidence="1">Uncharacterized protein</fullName>
    </submittedName>
</protein>
<accession>A0A937AF59</accession>
<evidence type="ECO:0000313" key="1">
    <source>
        <dbReference type="EMBL" id="MBL0765586.1"/>
    </source>
</evidence>
<gene>
    <name evidence="1" type="ORF">JKP34_10005</name>
</gene>
<dbReference type="RefSeq" id="WP_201920504.1">
    <property type="nucleotide sequence ID" value="NZ_JAERQG010000002.1"/>
</dbReference>
<evidence type="ECO:0000313" key="2">
    <source>
        <dbReference type="Proteomes" id="UP000642920"/>
    </source>
</evidence>
<dbReference type="EMBL" id="JAERQG010000002">
    <property type="protein sequence ID" value="MBL0765586.1"/>
    <property type="molecule type" value="Genomic_DNA"/>
</dbReference>
<dbReference type="Proteomes" id="UP000642920">
    <property type="component" value="Unassembled WGS sequence"/>
</dbReference>
<sequence length="156" mass="18233">MGCKVREEGFFVSDEVRKFILGQSSNPSNMKIMLSIKKPILDFIRMSNEANIYYHLYNGPFIYFPHNGNINNGIEICFSFYDIEGLNINMIYTRDPQMPEQNLSDQICSIEIVKSEKHRPIKNIYTKSLVDFLENCDAESDDQLKTRLIYKIVQMN</sequence>
<name>A0A937AF59_9BACT</name>
<comment type="caution">
    <text evidence="1">The sequence shown here is derived from an EMBL/GenBank/DDBJ whole genome shotgun (WGS) entry which is preliminary data.</text>
</comment>
<proteinExistence type="predicted"/>
<organism evidence="1 2">
    <name type="scientific">Marivirga atlantica</name>
    <dbReference type="NCBI Taxonomy" id="1548457"/>
    <lineage>
        <taxon>Bacteria</taxon>
        <taxon>Pseudomonadati</taxon>
        <taxon>Bacteroidota</taxon>
        <taxon>Cytophagia</taxon>
        <taxon>Cytophagales</taxon>
        <taxon>Marivirgaceae</taxon>
        <taxon>Marivirga</taxon>
    </lineage>
</organism>
<keyword evidence="2" id="KW-1185">Reference proteome</keyword>
<reference evidence="1" key="1">
    <citation type="submission" date="2021-01" db="EMBL/GenBank/DDBJ databases">
        <title>Marivirga sp. nov., isolated from intertidal surface sediments.</title>
        <authorList>
            <person name="Zhang M."/>
        </authorList>
    </citation>
    <scope>NUCLEOTIDE SEQUENCE</scope>
    <source>
        <strain evidence="1">SM1354</strain>
    </source>
</reference>